<dbReference type="CDD" id="cd23081">
    <property type="entry name" value="cpPDZ_EcRseP-like"/>
    <property type="match status" value="1"/>
</dbReference>
<dbReference type="PANTHER" id="PTHR42837">
    <property type="entry name" value="REGULATOR OF SIGMA-E PROTEASE RSEP"/>
    <property type="match status" value="1"/>
</dbReference>
<evidence type="ECO:0000313" key="14">
    <source>
        <dbReference type="EMBL" id="GGH96266.1"/>
    </source>
</evidence>
<dbReference type="InterPro" id="IPR004387">
    <property type="entry name" value="Pept_M50_Zn"/>
</dbReference>
<keyword evidence="10 11" id="KW-0472">Membrane</keyword>
<keyword evidence="4" id="KW-0645">Protease</keyword>
<feature type="transmembrane region" description="Helical" evidence="11">
    <location>
        <begin position="399"/>
        <end position="417"/>
    </location>
</feature>
<keyword evidence="9 11" id="KW-0482">Metalloprotease</keyword>
<evidence type="ECO:0000313" key="16">
    <source>
        <dbReference type="Proteomes" id="UP000621856"/>
    </source>
</evidence>
<evidence type="ECO:0000256" key="9">
    <source>
        <dbReference type="ARBA" id="ARBA00023049"/>
    </source>
</evidence>
<dbReference type="GO" id="GO:0016020">
    <property type="term" value="C:membrane"/>
    <property type="evidence" value="ECO:0007669"/>
    <property type="project" value="UniProtKB-SubCell"/>
</dbReference>
<dbReference type="NCBIfam" id="TIGR00054">
    <property type="entry name" value="RIP metalloprotease RseP"/>
    <property type="match status" value="1"/>
</dbReference>
<dbReference type="InterPro" id="IPR008915">
    <property type="entry name" value="Peptidase_M50"/>
</dbReference>
<dbReference type="Proteomes" id="UP000818603">
    <property type="component" value="Unassembled WGS sequence"/>
</dbReference>
<feature type="transmembrane region" description="Helical" evidence="11">
    <location>
        <begin position="7"/>
        <end position="28"/>
    </location>
</feature>
<evidence type="ECO:0000256" key="5">
    <source>
        <dbReference type="ARBA" id="ARBA00022692"/>
    </source>
</evidence>
<dbReference type="PROSITE" id="PS50106">
    <property type="entry name" value="PDZ"/>
    <property type="match status" value="1"/>
</dbReference>
<dbReference type="Pfam" id="PF02163">
    <property type="entry name" value="Peptidase_M50"/>
    <property type="match status" value="1"/>
</dbReference>
<keyword evidence="6 11" id="KW-0378">Hydrolase</keyword>
<dbReference type="AlphaFoldDB" id="A0A8J3A7E9"/>
<dbReference type="EMBL" id="VCJR02000001">
    <property type="protein sequence ID" value="NHK27710.1"/>
    <property type="molecule type" value="Genomic_DNA"/>
</dbReference>
<feature type="transmembrane region" description="Helical" evidence="11">
    <location>
        <begin position="147"/>
        <end position="170"/>
    </location>
</feature>
<dbReference type="SUPFAM" id="SSF50156">
    <property type="entry name" value="PDZ domain-like"/>
    <property type="match status" value="1"/>
</dbReference>
<evidence type="ECO:0000313" key="15">
    <source>
        <dbReference type="EMBL" id="NHK27710.1"/>
    </source>
</evidence>
<evidence type="ECO:0000256" key="10">
    <source>
        <dbReference type="ARBA" id="ARBA00023136"/>
    </source>
</evidence>
<accession>A0A8J3A7E9</accession>
<keyword evidence="17" id="KW-1185">Reference proteome</keyword>
<dbReference type="CDD" id="cd06163">
    <property type="entry name" value="S2P-M50_PDZ_RseP-like"/>
    <property type="match status" value="1"/>
</dbReference>
<feature type="transmembrane region" description="Helical" evidence="11">
    <location>
        <begin position="349"/>
        <end position="369"/>
    </location>
</feature>
<evidence type="ECO:0000259" key="13">
    <source>
        <dbReference type="PROSITE" id="PS50106"/>
    </source>
</evidence>
<feature type="region of interest" description="Disordered" evidence="12">
    <location>
        <begin position="85"/>
        <end position="118"/>
    </location>
</feature>
<name>A0A8J3A7E9_9PROT</name>
<dbReference type="InterPro" id="IPR041489">
    <property type="entry name" value="PDZ_6"/>
</dbReference>
<reference evidence="14" key="3">
    <citation type="submission" date="2020-09" db="EMBL/GenBank/DDBJ databases">
        <authorList>
            <person name="Sun Q."/>
            <person name="Zhou Y."/>
        </authorList>
    </citation>
    <scope>NUCLEOTIDE SEQUENCE</scope>
    <source>
        <strain evidence="14">CGMCC 1.14984</strain>
    </source>
</reference>
<protein>
    <recommendedName>
        <fullName evidence="11">Zinc metalloprotease</fullName>
        <ecNumber evidence="11">3.4.24.-</ecNumber>
    </recommendedName>
</protein>
<evidence type="ECO:0000313" key="17">
    <source>
        <dbReference type="Proteomes" id="UP000818603"/>
    </source>
</evidence>
<keyword evidence="11" id="KW-0479">Metal-binding</keyword>
<dbReference type="Gene3D" id="2.30.42.10">
    <property type="match status" value="1"/>
</dbReference>
<evidence type="ECO:0000256" key="4">
    <source>
        <dbReference type="ARBA" id="ARBA00022670"/>
    </source>
</evidence>
<evidence type="ECO:0000256" key="12">
    <source>
        <dbReference type="SAM" id="MobiDB-lite"/>
    </source>
</evidence>
<keyword evidence="5 11" id="KW-0812">Transmembrane</keyword>
<dbReference type="Pfam" id="PF17820">
    <property type="entry name" value="PDZ_6"/>
    <property type="match status" value="1"/>
</dbReference>
<sequence>MQLILENLFTLGITLVSFVVLLSFIVFFHELGHFQTARWCGVKIDVFSIGFGKPLFSRKDKHGTEWRVAMLPLGGFVKFFGDAGPASDPSRKVQKTDQVQEEQGDDEPKAMMTQFPAGSEKARLAESLTAEERRVCFHFKPLWQKALIVAAGPFANFVLAIVILTGLFMLAGEAPVHEAQVGAVRADTAAEEAGFQAGDRILEINGRKIASFQQMSNMVKLSSGEELEILVDRGGELLTLTATPQRTETTDAYGNKVRAGILGIDSDPEAYRMVRYGPISSVKAAVGQVYEVLAVTVRFIGRIILGKEGIEQLGGPVKIAKYAGQSAMAGFSDGGEMEVSLMRRLEVSFFNFLNMAAMISISVGFLNLLPVPVLDGGHLVFYGYEAIAGRPVSEAVQAVSFKIGIVILLSLMVFVSWNDVTQLFTS</sequence>
<dbReference type="EMBL" id="BMGZ01000001">
    <property type="protein sequence ID" value="GGH96266.1"/>
    <property type="molecule type" value="Genomic_DNA"/>
</dbReference>
<dbReference type="InterPro" id="IPR036034">
    <property type="entry name" value="PDZ_sf"/>
</dbReference>
<organism evidence="14 16">
    <name type="scientific">Aquisalinus luteolus</name>
    <dbReference type="NCBI Taxonomy" id="1566827"/>
    <lineage>
        <taxon>Bacteria</taxon>
        <taxon>Pseudomonadati</taxon>
        <taxon>Pseudomonadota</taxon>
        <taxon>Alphaproteobacteria</taxon>
        <taxon>Parvularculales</taxon>
        <taxon>Parvularculaceae</taxon>
        <taxon>Aquisalinus</taxon>
    </lineage>
</organism>
<dbReference type="RefSeq" id="WP_155138886.1">
    <property type="nucleotide sequence ID" value="NZ_BMGZ01000001.1"/>
</dbReference>
<evidence type="ECO:0000256" key="7">
    <source>
        <dbReference type="ARBA" id="ARBA00022833"/>
    </source>
</evidence>
<evidence type="ECO:0000256" key="1">
    <source>
        <dbReference type="ARBA" id="ARBA00001947"/>
    </source>
</evidence>
<comment type="similarity">
    <text evidence="3 11">Belongs to the peptidase M50B family.</text>
</comment>
<reference evidence="15 17" key="2">
    <citation type="submission" date="2020-02" db="EMBL/GenBank/DDBJ databases">
        <title>Genome sequence of Parvularcula flava strain NH6-79.</title>
        <authorList>
            <person name="Abdul Karim M.H."/>
            <person name="Lam M.Q."/>
            <person name="Chen S.J."/>
            <person name="Yahya A."/>
            <person name="Shahir S."/>
            <person name="Shamsir M.S."/>
            <person name="Chong C.S."/>
        </authorList>
    </citation>
    <scope>NUCLEOTIDE SEQUENCE [LARGE SCALE GENOMIC DNA]</scope>
    <source>
        <strain evidence="15 17">NH6-79</strain>
    </source>
</reference>
<dbReference type="Proteomes" id="UP000621856">
    <property type="component" value="Unassembled WGS sequence"/>
</dbReference>
<dbReference type="GO" id="GO:0004222">
    <property type="term" value="F:metalloendopeptidase activity"/>
    <property type="evidence" value="ECO:0007669"/>
    <property type="project" value="InterPro"/>
</dbReference>
<keyword evidence="8 11" id="KW-1133">Transmembrane helix</keyword>
<dbReference type="SMART" id="SM00228">
    <property type="entry name" value="PDZ"/>
    <property type="match status" value="1"/>
</dbReference>
<evidence type="ECO:0000256" key="8">
    <source>
        <dbReference type="ARBA" id="ARBA00022989"/>
    </source>
</evidence>
<comment type="caution">
    <text evidence="14">The sequence shown here is derived from an EMBL/GenBank/DDBJ whole genome shotgun (WGS) entry which is preliminary data.</text>
</comment>
<gene>
    <name evidence="15" type="primary">rseP</name>
    <name evidence="15" type="ORF">FF098_007335</name>
    <name evidence="14" type="ORF">GCM10011355_14760</name>
</gene>
<feature type="domain" description="PDZ" evidence="13">
    <location>
        <begin position="166"/>
        <end position="246"/>
    </location>
</feature>
<evidence type="ECO:0000256" key="11">
    <source>
        <dbReference type="RuleBase" id="RU362031"/>
    </source>
</evidence>
<dbReference type="GO" id="GO:0006508">
    <property type="term" value="P:proteolysis"/>
    <property type="evidence" value="ECO:0007669"/>
    <property type="project" value="UniProtKB-KW"/>
</dbReference>
<comment type="cofactor">
    <cofactor evidence="1 11">
        <name>Zn(2+)</name>
        <dbReference type="ChEBI" id="CHEBI:29105"/>
    </cofactor>
</comment>
<evidence type="ECO:0000256" key="6">
    <source>
        <dbReference type="ARBA" id="ARBA00022801"/>
    </source>
</evidence>
<dbReference type="InterPro" id="IPR001478">
    <property type="entry name" value="PDZ"/>
</dbReference>
<proteinExistence type="inferred from homology"/>
<reference evidence="14" key="1">
    <citation type="journal article" date="2014" name="Int. J. Syst. Evol. Microbiol.">
        <title>Complete genome sequence of Corynebacterium casei LMG S-19264T (=DSM 44701T), isolated from a smear-ripened cheese.</title>
        <authorList>
            <consortium name="US DOE Joint Genome Institute (JGI-PGF)"/>
            <person name="Walter F."/>
            <person name="Albersmeier A."/>
            <person name="Kalinowski J."/>
            <person name="Ruckert C."/>
        </authorList>
    </citation>
    <scope>NUCLEOTIDE SEQUENCE</scope>
    <source>
        <strain evidence="14">CGMCC 1.14984</strain>
    </source>
</reference>
<keyword evidence="7 11" id="KW-0862">Zinc</keyword>
<evidence type="ECO:0000256" key="2">
    <source>
        <dbReference type="ARBA" id="ARBA00004141"/>
    </source>
</evidence>
<dbReference type="PANTHER" id="PTHR42837:SF2">
    <property type="entry name" value="MEMBRANE METALLOPROTEASE ARASP2, CHLOROPLASTIC-RELATED"/>
    <property type="match status" value="1"/>
</dbReference>
<dbReference type="GO" id="GO:0046872">
    <property type="term" value="F:metal ion binding"/>
    <property type="evidence" value="ECO:0007669"/>
    <property type="project" value="UniProtKB-KW"/>
</dbReference>
<comment type="subcellular location">
    <subcellularLocation>
        <location evidence="2">Membrane</location>
        <topology evidence="2">Multi-pass membrane protein</topology>
    </subcellularLocation>
</comment>
<evidence type="ECO:0000256" key="3">
    <source>
        <dbReference type="ARBA" id="ARBA00007931"/>
    </source>
</evidence>
<dbReference type="EC" id="3.4.24.-" evidence="11"/>